<reference evidence="3 4" key="1">
    <citation type="journal article" date="2020" name="Nat. Food">
        <title>A phased Vanilla planifolia genome enables genetic improvement of flavour and production.</title>
        <authorList>
            <person name="Hasing T."/>
            <person name="Tang H."/>
            <person name="Brym M."/>
            <person name="Khazi F."/>
            <person name="Huang T."/>
            <person name="Chambers A.H."/>
        </authorList>
    </citation>
    <scope>NUCLEOTIDE SEQUENCE [LARGE SCALE GENOMIC DNA]</scope>
    <source>
        <tissue evidence="3">Leaf</tissue>
    </source>
</reference>
<evidence type="ECO:0008006" key="5">
    <source>
        <dbReference type="Google" id="ProtNLM"/>
    </source>
</evidence>
<evidence type="ECO:0000313" key="4">
    <source>
        <dbReference type="Proteomes" id="UP000636800"/>
    </source>
</evidence>
<dbReference type="Proteomes" id="UP000636800">
    <property type="component" value="Unassembled WGS sequence"/>
</dbReference>
<dbReference type="Pfam" id="PF01535">
    <property type="entry name" value="PPR"/>
    <property type="match status" value="3"/>
</dbReference>
<name>A0A835QCA5_VANPL</name>
<feature type="repeat" description="PPR" evidence="2">
    <location>
        <begin position="117"/>
        <end position="151"/>
    </location>
</feature>
<dbReference type="PANTHER" id="PTHR47926">
    <property type="entry name" value="PENTATRICOPEPTIDE REPEAT-CONTAINING PROTEIN"/>
    <property type="match status" value="1"/>
</dbReference>
<dbReference type="Pfam" id="PF13041">
    <property type="entry name" value="PPR_2"/>
    <property type="match status" value="1"/>
</dbReference>
<feature type="repeat" description="PPR" evidence="2">
    <location>
        <begin position="221"/>
        <end position="255"/>
    </location>
</feature>
<dbReference type="GO" id="GO:0003723">
    <property type="term" value="F:RNA binding"/>
    <property type="evidence" value="ECO:0007669"/>
    <property type="project" value="InterPro"/>
</dbReference>
<gene>
    <name evidence="3" type="ORF">HPP92_018574</name>
</gene>
<dbReference type="EMBL" id="JADCNL010000009">
    <property type="protein sequence ID" value="KAG0466994.1"/>
    <property type="molecule type" value="Genomic_DNA"/>
</dbReference>
<accession>A0A835QCA5</accession>
<dbReference type="FunFam" id="1.25.40.10:FF:000090">
    <property type="entry name" value="Pentatricopeptide repeat-containing protein, chloroplastic"/>
    <property type="match status" value="1"/>
</dbReference>
<dbReference type="OrthoDB" id="444265at2759"/>
<keyword evidence="1" id="KW-0677">Repeat</keyword>
<dbReference type="PROSITE" id="PS51375">
    <property type="entry name" value="PPR"/>
    <property type="match status" value="2"/>
</dbReference>
<dbReference type="GO" id="GO:0009451">
    <property type="term" value="P:RNA modification"/>
    <property type="evidence" value="ECO:0007669"/>
    <property type="project" value="InterPro"/>
</dbReference>
<protein>
    <recommendedName>
        <fullName evidence="5">Pentatricopeptide repeat-containing protein</fullName>
    </recommendedName>
</protein>
<sequence length="436" mass="49127">MGCFIELKKLFQMVERSVISWNILISACFSAGELFRVIHFFRIMVAEFNPSLESLTLVISALTKPQDFSKGQQIHCHALKSGKFDIILQSSLVDFYAKCADLSSCFSLFEDSKTENRDIPWVAMMRAFVQNGKFTQVIDLHHNMLSLGFEPSVDALSCLITACSNLGALLFGKAVHSYLIRHLLSADFKTETFGTSLLSMYAKCGILPLAWRCFKNMACRDTIAWSAMIEAFAIHGIGLKALELFNQMIEEGTKPNSTTFLSLLSCCSHSGLLSEGCQLFCLMTQKFSIKPQLSHYTCMVDLLARAGKLIEALNLIHSMDMRPDGRIWGALLASCRVHQNLNIGSFAAQRLFKLEPENMGYHIVSSAIHVNPSVEAEQIWKFMNEMEFKGRPGWSFFEEKGGFSIFVAGDYSHLQMQEIYRVLSCLGKNMEENYYL</sequence>
<dbReference type="InterPro" id="IPR002885">
    <property type="entry name" value="PPR_rpt"/>
</dbReference>
<dbReference type="NCBIfam" id="TIGR00756">
    <property type="entry name" value="PPR"/>
    <property type="match status" value="3"/>
</dbReference>
<comment type="caution">
    <text evidence="3">The sequence shown here is derived from an EMBL/GenBank/DDBJ whole genome shotgun (WGS) entry which is preliminary data.</text>
</comment>
<evidence type="ECO:0000256" key="1">
    <source>
        <dbReference type="ARBA" id="ARBA00022737"/>
    </source>
</evidence>
<dbReference type="InterPro" id="IPR011990">
    <property type="entry name" value="TPR-like_helical_dom_sf"/>
</dbReference>
<organism evidence="3 4">
    <name type="scientific">Vanilla planifolia</name>
    <name type="common">Vanilla</name>
    <dbReference type="NCBI Taxonomy" id="51239"/>
    <lineage>
        <taxon>Eukaryota</taxon>
        <taxon>Viridiplantae</taxon>
        <taxon>Streptophyta</taxon>
        <taxon>Embryophyta</taxon>
        <taxon>Tracheophyta</taxon>
        <taxon>Spermatophyta</taxon>
        <taxon>Magnoliopsida</taxon>
        <taxon>Liliopsida</taxon>
        <taxon>Asparagales</taxon>
        <taxon>Orchidaceae</taxon>
        <taxon>Vanilloideae</taxon>
        <taxon>Vanilleae</taxon>
        <taxon>Vanilla</taxon>
    </lineage>
</organism>
<dbReference type="InterPro" id="IPR046960">
    <property type="entry name" value="PPR_At4g14850-like_plant"/>
</dbReference>
<evidence type="ECO:0000256" key="2">
    <source>
        <dbReference type="PROSITE-ProRule" id="PRU00708"/>
    </source>
</evidence>
<dbReference type="AlphaFoldDB" id="A0A835QCA5"/>
<dbReference type="Gene3D" id="1.25.40.10">
    <property type="entry name" value="Tetratricopeptide repeat domain"/>
    <property type="match status" value="2"/>
</dbReference>
<evidence type="ECO:0000313" key="3">
    <source>
        <dbReference type="EMBL" id="KAG0466994.1"/>
    </source>
</evidence>
<keyword evidence="4" id="KW-1185">Reference proteome</keyword>
<proteinExistence type="predicted"/>